<name>A0A6L9MV64_9ALTE</name>
<dbReference type="Pfam" id="PF06062">
    <property type="entry name" value="UPF0231"/>
    <property type="match status" value="1"/>
</dbReference>
<protein>
    <submittedName>
        <fullName evidence="2">Uncharacterized protein</fullName>
    </submittedName>
</protein>
<dbReference type="EMBL" id="JAAAWP010000005">
    <property type="protein sequence ID" value="NDW21701.1"/>
    <property type="molecule type" value="Genomic_DNA"/>
</dbReference>
<comment type="similarity">
    <text evidence="1">Belongs to the UPF0231 family.</text>
</comment>
<gene>
    <name evidence="2" type="ORF">GTW09_09240</name>
</gene>
<organism evidence="2 3">
    <name type="scientific">Alteromonas hispanica</name>
    <dbReference type="NCBI Taxonomy" id="315421"/>
    <lineage>
        <taxon>Bacteria</taxon>
        <taxon>Pseudomonadati</taxon>
        <taxon>Pseudomonadota</taxon>
        <taxon>Gammaproteobacteria</taxon>
        <taxon>Alteromonadales</taxon>
        <taxon>Alteromonadaceae</taxon>
        <taxon>Alteromonas/Salinimonas group</taxon>
        <taxon>Alteromonas</taxon>
    </lineage>
</organism>
<dbReference type="RefSeq" id="WP_163111658.1">
    <property type="nucleotide sequence ID" value="NZ_JAAAWP010000005.1"/>
</dbReference>
<evidence type="ECO:0000313" key="2">
    <source>
        <dbReference type="EMBL" id="NDW21701.1"/>
    </source>
</evidence>
<evidence type="ECO:0000313" key="3">
    <source>
        <dbReference type="Proteomes" id="UP000478837"/>
    </source>
</evidence>
<sequence length="116" mass="13445">MDFQFRTDMLGEPSAKCDIECEAFGDWLSNDLGTDRESINTVLDAIENLLCRNIPDYQFIGKEYTLTIEDDEVILTLNHNETSHKEFAEDYDQEMQAGCGLADFKHLLQEWKAFIR</sequence>
<reference evidence="2 3" key="1">
    <citation type="submission" date="2020-01" db="EMBL/GenBank/DDBJ databases">
        <title>Genomes of bacteria type strains.</title>
        <authorList>
            <person name="Chen J."/>
            <person name="Zhu S."/>
            <person name="Yang J."/>
        </authorList>
    </citation>
    <scope>NUCLEOTIDE SEQUENCE [LARGE SCALE GENOMIC DNA]</scope>
    <source>
        <strain evidence="2 3">LMG 22958</strain>
    </source>
</reference>
<proteinExistence type="inferred from homology"/>
<evidence type="ECO:0000256" key="1">
    <source>
        <dbReference type="ARBA" id="ARBA00005367"/>
    </source>
</evidence>
<dbReference type="Proteomes" id="UP000478837">
    <property type="component" value="Unassembled WGS sequence"/>
</dbReference>
<keyword evidence="3" id="KW-1185">Reference proteome</keyword>
<accession>A0A6L9MV64</accession>
<dbReference type="InterPro" id="IPR008249">
    <property type="entry name" value="UPF0231"/>
</dbReference>
<dbReference type="AlphaFoldDB" id="A0A6L9MV64"/>
<comment type="caution">
    <text evidence="2">The sequence shown here is derived from an EMBL/GenBank/DDBJ whole genome shotgun (WGS) entry which is preliminary data.</text>
</comment>